<gene>
    <name evidence="1" type="ORF">H8923_13785</name>
</gene>
<organism evidence="1 2">
    <name type="scientific">Romboutsia faecis</name>
    <dbReference type="NCBI Taxonomy" id="2764597"/>
    <lineage>
        <taxon>Bacteria</taxon>
        <taxon>Bacillati</taxon>
        <taxon>Bacillota</taxon>
        <taxon>Clostridia</taxon>
        <taxon>Peptostreptococcales</taxon>
        <taxon>Peptostreptococcaceae</taxon>
        <taxon>Romboutsia</taxon>
    </lineage>
</organism>
<accession>A0ABR7JSD9</accession>
<protein>
    <recommendedName>
        <fullName evidence="3">HTH cro/C1-type domain-containing protein</fullName>
    </recommendedName>
</protein>
<evidence type="ECO:0008006" key="3">
    <source>
        <dbReference type="Google" id="ProtNLM"/>
    </source>
</evidence>
<proteinExistence type="predicted"/>
<dbReference type="RefSeq" id="WP_153972521.1">
    <property type="nucleotide sequence ID" value="NZ_JACRWE010000007.1"/>
</dbReference>
<evidence type="ECO:0000313" key="2">
    <source>
        <dbReference type="Proteomes" id="UP000609849"/>
    </source>
</evidence>
<comment type="caution">
    <text evidence="1">The sequence shown here is derived from an EMBL/GenBank/DDBJ whole genome shotgun (WGS) entry which is preliminary data.</text>
</comment>
<dbReference type="Proteomes" id="UP000609849">
    <property type="component" value="Unassembled WGS sequence"/>
</dbReference>
<name>A0ABR7JSD9_9FIRM</name>
<keyword evidence="2" id="KW-1185">Reference proteome</keyword>
<reference evidence="1 2" key="1">
    <citation type="submission" date="2020-08" db="EMBL/GenBank/DDBJ databases">
        <authorList>
            <person name="Liu C."/>
            <person name="Sun Q."/>
        </authorList>
    </citation>
    <scope>NUCLEOTIDE SEQUENCE [LARGE SCALE GENOMIC DNA]</scope>
    <source>
        <strain evidence="1 2">NSJ-18</strain>
    </source>
</reference>
<sequence length="501" mass="58447">MQEMEFGRLIEKIIQFSGQKNYSLAVELGYDVSYISKWVNSTMLPTVKNIKNICNITANFVVNSATESSKDEILNYFDVSIDKSDDKNKILKETIEEKLNDAYIYSYNKYNKKSYNKDNSELNGIIDINPRLRKRHLEKELSSFLQGTDKPDIFILCDLFSLNKEDKVNIAGFRKGVSSEFKNGKIRFLISFDDTVDDVIFNIELFLRMITSSNKAEFELYSCDFSANTLILVVKDKCFHSAIYDKTNKCLFTSTSTDNAVIDEMYDTLDEMANTQSRSTFSELTPEEMILSQNYMSYVMGKDLKWLMGNMNQLLMPSDLFFEIGESVFGNYPDVLSRLKRIDAILQNATYNSEIDILLYQSALEKYVINGEANFFNIPVKLTINQRERHLAYIQELLERENIRFKTIENSLVEDFKKDENTSVYLSKNISFLKVDANNKDNDYLIVKDKNLSKIFDTFYEEIWTNRKDVVQEDIEENKKIISDCLNYTRILSNNMEFYRK</sequence>
<evidence type="ECO:0000313" key="1">
    <source>
        <dbReference type="EMBL" id="MBC5997830.1"/>
    </source>
</evidence>
<dbReference type="EMBL" id="JACRWE010000007">
    <property type="protein sequence ID" value="MBC5997830.1"/>
    <property type="molecule type" value="Genomic_DNA"/>
</dbReference>